<accession>A0ABM7VIP9</accession>
<dbReference type="Pfam" id="PF25944">
    <property type="entry name" value="Beta-barrel_RND"/>
    <property type="match status" value="1"/>
</dbReference>
<feature type="chain" id="PRO_5046136423" evidence="2">
    <location>
        <begin position="21"/>
        <end position="391"/>
    </location>
</feature>
<comment type="similarity">
    <text evidence="1">Belongs to the membrane fusion protein (MFP) (TC 8.A.1) family.</text>
</comment>
<dbReference type="Gene3D" id="2.40.50.100">
    <property type="match status" value="1"/>
</dbReference>
<dbReference type="EMBL" id="AP025293">
    <property type="protein sequence ID" value="BDD00853.1"/>
    <property type="molecule type" value="Genomic_DNA"/>
</dbReference>
<protein>
    <submittedName>
        <fullName evidence="7">MexE family multidrug efflux RND transporter periplasmic adaptor subunit</fullName>
    </submittedName>
</protein>
<keyword evidence="7" id="KW-0614">Plasmid</keyword>
<dbReference type="Proteomes" id="UP001354989">
    <property type="component" value="Plasmid pPP1"/>
</dbReference>
<name>A0ABM7VIP9_9BACT</name>
<dbReference type="NCBIfam" id="TIGR01730">
    <property type="entry name" value="RND_mfp"/>
    <property type="match status" value="1"/>
</dbReference>
<feature type="domain" description="YknX-like C-terminal permuted SH3-like" evidence="6">
    <location>
        <begin position="312"/>
        <end position="380"/>
    </location>
</feature>
<gene>
    <name evidence="7" type="ORF">PEPS_31330</name>
</gene>
<dbReference type="Gene3D" id="1.10.287.470">
    <property type="entry name" value="Helix hairpin bin"/>
    <property type="match status" value="1"/>
</dbReference>
<dbReference type="InterPro" id="IPR058624">
    <property type="entry name" value="MdtA-like_HH"/>
</dbReference>
<dbReference type="Gene3D" id="2.40.420.20">
    <property type="match status" value="1"/>
</dbReference>
<dbReference type="Pfam" id="PF25989">
    <property type="entry name" value="YknX_C"/>
    <property type="match status" value="1"/>
</dbReference>
<evidence type="ECO:0000259" key="5">
    <source>
        <dbReference type="Pfam" id="PF25944"/>
    </source>
</evidence>
<evidence type="ECO:0000313" key="7">
    <source>
        <dbReference type="EMBL" id="BDD00853.1"/>
    </source>
</evidence>
<feature type="domain" description="Multidrug resistance protein MdtA-like alpha-helical hairpin" evidence="3">
    <location>
        <begin position="108"/>
        <end position="173"/>
    </location>
</feature>
<evidence type="ECO:0000259" key="6">
    <source>
        <dbReference type="Pfam" id="PF25989"/>
    </source>
</evidence>
<dbReference type="Pfam" id="PF25917">
    <property type="entry name" value="BSH_RND"/>
    <property type="match status" value="1"/>
</dbReference>
<feature type="domain" description="Multidrug resistance protein MdtA-like barrel-sandwich hybrid" evidence="4">
    <location>
        <begin position="66"/>
        <end position="196"/>
    </location>
</feature>
<dbReference type="InterPro" id="IPR058637">
    <property type="entry name" value="YknX-like_C"/>
</dbReference>
<dbReference type="Gene3D" id="2.40.30.170">
    <property type="match status" value="1"/>
</dbReference>
<feature type="domain" description="Multidrug resistance protein MdtA-like beta-barrel" evidence="5">
    <location>
        <begin position="212"/>
        <end position="307"/>
    </location>
</feature>
<evidence type="ECO:0000256" key="2">
    <source>
        <dbReference type="SAM" id="SignalP"/>
    </source>
</evidence>
<evidence type="ECO:0000259" key="4">
    <source>
        <dbReference type="Pfam" id="PF25917"/>
    </source>
</evidence>
<evidence type="ECO:0000256" key="1">
    <source>
        <dbReference type="ARBA" id="ARBA00009477"/>
    </source>
</evidence>
<evidence type="ECO:0000259" key="3">
    <source>
        <dbReference type="Pfam" id="PF25876"/>
    </source>
</evidence>
<dbReference type="InterPro" id="IPR058625">
    <property type="entry name" value="MdtA-like_BSH"/>
</dbReference>
<geneLocation type="plasmid" evidence="7 8">
    <name>pPP1</name>
</geneLocation>
<dbReference type="InterPro" id="IPR058626">
    <property type="entry name" value="MdtA-like_b-barrel"/>
</dbReference>
<keyword evidence="8" id="KW-1185">Reference proteome</keyword>
<dbReference type="RefSeq" id="WP_338398109.1">
    <property type="nucleotide sequence ID" value="NZ_AP025293.1"/>
</dbReference>
<dbReference type="PANTHER" id="PTHR30158">
    <property type="entry name" value="ACRA/E-RELATED COMPONENT OF DRUG EFFLUX TRANSPORTER"/>
    <property type="match status" value="1"/>
</dbReference>
<dbReference type="Pfam" id="PF25876">
    <property type="entry name" value="HH_MFP_RND"/>
    <property type="match status" value="1"/>
</dbReference>
<keyword evidence="2" id="KW-0732">Signal</keyword>
<proteinExistence type="inferred from homology"/>
<sequence length="391" mass="43769">MKTYITKIKPALWLSFFVLASFCFWSCEEQKAAERPAQKVETVQLKKIAVPLIKEHVGQLFGVRDIPIRARVDGYLEGLHFQEGNLVKKGQLLYSIDPQPFKASEAAKNSQLSEAKIRAARAKKDLDRIEPLVKIKAISQSDYDAAKAEYDAAMASVSAARANLKISQLDVGYAEIHSPISGIIGRTEAKVGEYVGREPNPVILNSVSRTDTILVQFFLNEKEYLSVFRQLHQMDADTAIHSEDIGRKTEFELILADGSVFSHKGKFDFLDRQVNAATGSMLVQASFPNPTLFLRPGQFARVRTTVTSNKTALVIPQRAVTDFQGQKVVYTVTKDNKIVQKNIHTGFSYKDYYTVEDGLKEGEQVVFEGIQKVREGMTVNPTLIEFKSQVK</sequence>
<feature type="signal peptide" evidence="2">
    <location>
        <begin position="1"/>
        <end position="20"/>
    </location>
</feature>
<reference evidence="7 8" key="1">
    <citation type="submission" date="2021-12" db="EMBL/GenBank/DDBJ databases">
        <title>Genome sequencing of bacteria with rrn-lacking chromosome and rrn-plasmid.</title>
        <authorList>
            <person name="Anda M."/>
            <person name="Iwasaki W."/>
        </authorList>
    </citation>
    <scope>NUCLEOTIDE SEQUENCE [LARGE SCALE GENOMIC DNA]</scope>
    <source>
        <strain evidence="7 8">NBRC 101262</strain>
        <plasmid evidence="7 8">pPP1</plasmid>
    </source>
</reference>
<dbReference type="InterPro" id="IPR006143">
    <property type="entry name" value="RND_pump_MFP"/>
</dbReference>
<organism evidence="7 8">
    <name type="scientific">Persicobacter psychrovividus</name>
    <dbReference type="NCBI Taxonomy" id="387638"/>
    <lineage>
        <taxon>Bacteria</taxon>
        <taxon>Pseudomonadati</taxon>
        <taxon>Bacteroidota</taxon>
        <taxon>Cytophagia</taxon>
        <taxon>Cytophagales</taxon>
        <taxon>Persicobacteraceae</taxon>
        <taxon>Persicobacter</taxon>
    </lineage>
</organism>
<dbReference type="SUPFAM" id="SSF111369">
    <property type="entry name" value="HlyD-like secretion proteins"/>
    <property type="match status" value="1"/>
</dbReference>
<evidence type="ECO:0000313" key="8">
    <source>
        <dbReference type="Proteomes" id="UP001354989"/>
    </source>
</evidence>